<dbReference type="InterPro" id="IPR013968">
    <property type="entry name" value="PKS_KR"/>
</dbReference>
<keyword evidence="1" id="KW-0808">Transferase</keyword>
<evidence type="ECO:0000259" key="6">
    <source>
        <dbReference type="PROSITE" id="PS52019"/>
    </source>
</evidence>
<evidence type="ECO:0000256" key="4">
    <source>
        <dbReference type="SAM" id="MobiDB-lite"/>
    </source>
</evidence>
<dbReference type="Gene3D" id="1.10.1200.10">
    <property type="entry name" value="ACP-like"/>
    <property type="match status" value="1"/>
</dbReference>
<evidence type="ECO:0000313" key="8">
    <source>
        <dbReference type="Proteomes" id="UP000326979"/>
    </source>
</evidence>
<dbReference type="Pfam" id="PF21089">
    <property type="entry name" value="PKS_DH_N"/>
    <property type="match status" value="1"/>
</dbReference>
<dbReference type="OrthoDB" id="9778690at2"/>
<dbReference type="SMART" id="SM00826">
    <property type="entry name" value="PKS_DH"/>
    <property type="match status" value="1"/>
</dbReference>
<dbReference type="InterPro" id="IPR049552">
    <property type="entry name" value="PKS_DH_N"/>
</dbReference>
<proteinExistence type="predicted"/>
<feature type="domain" description="PKS/mFAS DH" evidence="6">
    <location>
        <begin position="761"/>
        <end position="1041"/>
    </location>
</feature>
<dbReference type="GO" id="GO:0004312">
    <property type="term" value="F:fatty acid synthase activity"/>
    <property type="evidence" value="ECO:0007669"/>
    <property type="project" value="TreeGrafter"/>
</dbReference>
<dbReference type="InterPro" id="IPR036736">
    <property type="entry name" value="ACP-like_sf"/>
</dbReference>
<dbReference type="Gene3D" id="3.40.50.720">
    <property type="entry name" value="NAD(P)-binding Rossmann-like Domain"/>
    <property type="match status" value="1"/>
</dbReference>
<dbReference type="SUPFAM" id="SSF47336">
    <property type="entry name" value="ACP-like"/>
    <property type="match status" value="1"/>
</dbReference>
<dbReference type="AlphaFoldDB" id="A0A5N8W7M9"/>
<feature type="region of interest" description="N-terminal hotdog fold" evidence="3">
    <location>
        <begin position="761"/>
        <end position="887"/>
    </location>
</feature>
<dbReference type="PANTHER" id="PTHR43775:SF51">
    <property type="entry name" value="INACTIVE PHENOLPHTHIOCEROL SYNTHESIS POLYKETIDE SYNTHASE TYPE I PKS1-RELATED"/>
    <property type="match status" value="1"/>
</dbReference>
<dbReference type="EMBL" id="VJZE01000216">
    <property type="protein sequence ID" value="MPY43319.1"/>
    <property type="molecule type" value="Genomic_DNA"/>
</dbReference>
<dbReference type="InterPro" id="IPR049900">
    <property type="entry name" value="PKS_mFAS_DH"/>
</dbReference>
<feature type="active site" description="Proton donor; for dehydratase activity" evidence="3">
    <location>
        <position position="962"/>
    </location>
</feature>
<dbReference type="Pfam" id="PF08659">
    <property type="entry name" value="KR"/>
    <property type="match status" value="1"/>
</dbReference>
<evidence type="ECO:0000256" key="1">
    <source>
        <dbReference type="ARBA" id="ARBA00022679"/>
    </source>
</evidence>
<organism evidence="7 8">
    <name type="scientific">Streptomyces phyllanthi</name>
    <dbReference type="NCBI Taxonomy" id="1803180"/>
    <lineage>
        <taxon>Bacteria</taxon>
        <taxon>Bacillati</taxon>
        <taxon>Actinomycetota</taxon>
        <taxon>Actinomycetes</taxon>
        <taxon>Kitasatosporales</taxon>
        <taxon>Streptomycetaceae</taxon>
        <taxon>Streptomyces</taxon>
    </lineage>
</organism>
<dbReference type="GO" id="GO:0006633">
    <property type="term" value="P:fatty acid biosynthetic process"/>
    <property type="evidence" value="ECO:0007669"/>
    <property type="project" value="TreeGrafter"/>
</dbReference>
<comment type="caution">
    <text evidence="7">The sequence shown here is derived from an EMBL/GenBank/DDBJ whole genome shotgun (WGS) entry which is preliminary data.</text>
</comment>
<dbReference type="CDD" id="cd08953">
    <property type="entry name" value="KR_2_SDR_x"/>
    <property type="match status" value="1"/>
</dbReference>
<feature type="region of interest" description="Disordered" evidence="4">
    <location>
        <begin position="877"/>
        <end position="900"/>
    </location>
</feature>
<feature type="region of interest" description="Disordered" evidence="4">
    <location>
        <begin position="1"/>
        <end position="21"/>
    </location>
</feature>
<dbReference type="InterPro" id="IPR057326">
    <property type="entry name" value="KR_dom"/>
</dbReference>
<dbReference type="InterPro" id="IPR036291">
    <property type="entry name" value="NAD(P)-bd_dom_sf"/>
</dbReference>
<dbReference type="PANTHER" id="PTHR43775">
    <property type="entry name" value="FATTY ACID SYNTHASE"/>
    <property type="match status" value="1"/>
</dbReference>
<dbReference type="InterPro" id="IPR020807">
    <property type="entry name" value="PKS_DH"/>
</dbReference>
<feature type="domain" description="Carrier" evidence="5">
    <location>
        <begin position="187"/>
        <end position="267"/>
    </location>
</feature>
<keyword evidence="8" id="KW-1185">Reference proteome</keyword>
<dbReference type="PROSITE" id="PS50075">
    <property type="entry name" value="CARRIER"/>
    <property type="match status" value="1"/>
</dbReference>
<protein>
    <submittedName>
        <fullName evidence="7">SDR family oxidoreductase</fullName>
    </submittedName>
</protein>
<evidence type="ECO:0000259" key="5">
    <source>
        <dbReference type="PROSITE" id="PS50075"/>
    </source>
</evidence>
<dbReference type="SMART" id="SM00822">
    <property type="entry name" value="PKS_KR"/>
    <property type="match status" value="1"/>
</dbReference>
<dbReference type="InterPro" id="IPR009081">
    <property type="entry name" value="PP-bd_ACP"/>
</dbReference>
<feature type="active site" description="Proton acceptor; for dehydratase activity" evidence="3">
    <location>
        <position position="799"/>
    </location>
</feature>
<dbReference type="InterPro" id="IPR049551">
    <property type="entry name" value="PKS_DH_C"/>
</dbReference>
<evidence type="ECO:0000256" key="2">
    <source>
        <dbReference type="ARBA" id="ARBA00023268"/>
    </source>
</evidence>
<feature type="region of interest" description="Disordered" evidence="4">
    <location>
        <begin position="265"/>
        <end position="290"/>
    </location>
</feature>
<feature type="region of interest" description="C-terminal hotdog fold" evidence="3">
    <location>
        <begin position="903"/>
        <end position="1041"/>
    </location>
</feature>
<dbReference type="InterPro" id="IPR042104">
    <property type="entry name" value="PKS_dehydratase_sf"/>
</dbReference>
<sequence length="1041" mass="107925">MPAISVDAPHTHRPDTDQQYTGEAYTDHAYTDHSYADQSYPDWPYAVQEIQRQTAEAHAAYQAQSSEAHATYQRLMADSHLAFLKLAESSYLAAAPSASANGRPRGTASPAVAPSRSAALPPAYAVSTPMTVPARVPLPEPIQAPVAAPRFGAPAFGAPQPPAAPVPVPVVHAPAPVAAATPPEAPGGDVDLEALLLSVVSDKTGYPVDMLESSMELEADLGIDSIKRVEILSALRTRAPRLPEIGIADLGTLRSLGQIVERLRSGGEASPDAPQGDGESGPAPPAAPVRSAVRTVEAAAGGLAVRGLYDTSLAVLDGGSGIAGHVVAELEQHGIKARPATGVHEISEDARGVVLLHGLAEPQSPEQGAAAQLDALRAARAVAARIGSEGGLLVTVQDTGGDFGLDGRSGSRSWTGGLAGLARTAAREWPGAGVKAVDCERSGRDGAAVAAAVVRELLTGGSTVNAGLRADGTRLTLRTVDVPAQSPSTESAYGAGLGPDSVIVATGGARGVTGACLLALARRHRPRLVLLGRTPLVEEPAELRAVTGEAELMRAVLERIRQETGGTPRPAEIGAEVAKVLAAREARAAIEELERAGSQVRYAAVDVRDGAALSEELARVRSDWGPITGVVHGAGVIADRSIAEKTDEQFRSVFDTKVLGLHALLTATEQDPLTVLCAFSSTSAWFGNAGQSDYAMANETLNEVLCAERAKRPDCVVRAIGWGPWEGGMVNQGLAEHFRGQGIGLLPLHEGAEAFVAELEHAGGDVNVIIAAPGAPLGCRDSTAEVRLSRRSHPYLEDHAVADTPVLPLVMALEWFTAAARARQDRSLLRDLKVLRRVELPGLAGEGHRLLVETGEEDAGGGLRLRLLGHGGTPHYRATAHPESPEVSDDVPTGADTEPPPGLLPLPGGELYDGHTLFHGPAFRALLAVDGVSADGAVGELTGAAGLGWGDGPWCTDPAALDGGLQLAVLWARQVLGSASLPMSVREFRLRRSGLAPAGLRCVVRAGAVTPETAECDIHVLDPDGAPRARLLGVTLVARPG</sequence>
<dbReference type="Gene3D" id="3.10.129.110">
    <property type="entry name" value="Polyketide synthase dehydratase"/>
    <property type="match status" value="1"/>
</dbReference>
<dbReference type="Pfam" id="PF14765">
    <property type="entry name" value="PS-DH"/>
    <property type="match status" value="1"/>
</dbReference>
<dbReference type="Proteomes" id="UP000326979">
    <property type="component" value="Unassembled WGS sequence"/>
</dbReference>
<accession>A0A5N8W7M9</accession>
<keyword evidence="2" id="KW-0511">Multifunctional enzyme</keyword>
<dbReference type="Pfam" id="PF00550">
    <property type="entry name" value="PP-binding"/>
    <property type="match status" value="1"/>
</dbReference>
<dbReference type="InterPro" id="IPR050091">
    <property type="entry name" value="PKS_NRPS_Biosynth_Enz"/>
</dbReference>
<gene>
    <name evidence="7" type="ORF">FNH04_26420</name>
</gene>
<dbReference type="PROSITE" id="PS52019">
    <property type="entry name" value="PKS_MFAS_DH"/>
    <property type="match status" value="1"/>
</dbReference>
<dbReference type="SUPFAM" id="SSF51735">
    <property type="entry name" value="NAD(P)-binding Rossmann-fold domains"/>
    <property type="match status" value="2"/>
</dbReference>
<feature type="region of interest" description="Disordered" evidence="4">
    <location>
        <begin position="96"/>
        <end position="115"/>
    </location>
</feature>
<name>A0A5N8W7M9_9ACTN</name>
<evidence type="ECO:0000313" key="7">
    <source>
        <dbReference type="EMBL" id="MPY43319.1"/>
    </source>
</evidence>
<reference evidence="7 8" key="1">
    <citation type="submission" date="2019-07" db="EMBL/GenBank/DDBJ databases">
        <title>New species of Amycolatopsis and Streptomyces.</title>
        <authorList>
            <person name="Duangmal K."/>
            <person name="Teo W.F.A."/>
            <person name="Lipun K."/>
        </authorList>
    </citation>
    <scope>NUCLEOTIDE SEQUENCE [LARGE SCALE GENOMIC DNA]</scope>
    <source>
        <strain evidence="7 8">TISTR 2346</strain>
    </source>
</reference>
<evidence type="ECO:0000256" key="3">
    <source>
        <dbReference type="PROSITE-ProRule" id="PRU01363"/>
    </source>
</evidence>